<feature type="transmembrane region" description="Helical" evidence="1">
    <location>
        <begin position="47"/>
        <end position="65"/>
    </location>
</feature>
<sequence length="168" mass="18150">VASTDVPSVVATQALTSVTFGAAVLLARQQVRQNNYPVAPGGPRFTLLDVAQTVLALCSAVLALLKGLYVLEGKWSLEFLNTSTLRLATSAFAMAATFVILLLVFVGRLRRCLPPSGLCCALYGSLTVAALVDMARFLERIQNAEVRRSLAYKALCACIVHFITHWLH</sequence>
<feature type="non-terminal residue" evidence="2">
    <location>
        <position position="1"/>
    </location>
</feature>
<keyword evidence="3" id="KW-1185">Reference proteome</keyword>
<feature type="transmembrane region" description="Helical" evidence="1">
    <location>
        <begin position="6"/>
        <end position="27"/>
    </location>
</feature>
<evidence type="ECO:0000313" key="3">
    <source>
        <dbReference type="Proteomes" id="UP001321473"/>
    </source>
</evidence>
<proteinExistence type="predicted"/>
<reference evidence="2 3" key="1">
    <citation type="journal article" date="2023" name="Arcadia Sci">
        <title>De novo assembly of a long-read Amblyomma americanum tick genome.</title>
        <authorList>
            <person name="Chou S."/>
            <person name="Poskanzer K.E."/>
            <person name="Rollins M."/>
            <person name="Thuy-Boun P.S."/>
        </authorList>
    </citation>
    <scope>NUCLEOTIDE SEQUENCE [LARGE SCALE GENOMIC DNA]</scope>
    <source>
        <strain evidence="2">F_SG_1</strain>
        <tissue evidence="2">Salivary glands</tissue>
    </source>
</reference>
<dbReference type="Proteomes" id="UP001321473">
    <property type="component" value="Unassembled WGS sequence"/>
</dbReference>
<keyword evidence="1" id="KW-0472">Membrane</keyword>
<evidence type="ECO:0000313" key="2">
    <source>
        <dbReference type="EMBL" id="KAK8785202.1"/>
    </source>
</evidence>
<keyword evidence="1" id="KW-1133">Transmembrane helix</keyword>
<feature type="transmembrane region" description="Helical" evidence="1">
    <location>
        <begin position="118"/>
        <end position="138"/>
    </location>
</feature>
<organism evidence="2 3">
    <name type="scientific">Amblyomma americanum</name>
    <name type="common">Lone star tick</name>
    <dbReference type="NCBI Taxonomy" id="6943"/>
    <lineage>
        <taxon>Eukaryota</taxon>
        <taxon>Metazoa</taxon>
        <taxon>Ecdysozoa</taxon>
        <taxon>Arthropoda</taxon>
        <taxon>Chelicerata</taxon>
        <taxon>Arachnida</taxon>
        <taxon>Acari</taxon>
        <taxon>Parasitiformes</taxon>
        <taxon>Ixodida</taxon>
        <taxon>Ixodoidea</taxon>
        <taxon>Ixodidae</taxon>
        <taxon>Amblyomminae</taxon>
        <taxon>Amblyomma</taxon>
    </lineage>
</organism>
<dbReference type="AlphaFoldDB" id="A0AAQ4FEW1"/>
<protein>
    <submittedName>
        <fullName evidence="2">Uncharacterized protein</fullName>
    </submittedName>
</protein>
<dbReference type="EMBL" id="JARKHS020003807">
    <property type="protein sequence ID" value="KAK8785202.1"/>
    <property type="molecule type" value="Genomic_DNA"/>
</dbReference>
<accession>A0AAQ4FEW1</accession>
<evidence type="ECO:0000256" key="1">
    <source>
        <dbReference type="SAM" id="Phobius"/>
    </source>
</evidence>
<feature type="transmembrane region" description="Helical" evidence="1">
    <location>
        <begin position="85"/>
        <end position="106"/>
    </location>
</feature>
<gene>
    <name evidence="2" type="ORF">V5799_008433</name>
</gene>
<comment type="caution">
    <text evidence="2">The sequence shown here is derived from an EMBL/GenBank/DDBJ whole genome shotgun (WGS) entry which is preliminary data.</text>
</comment>
<keyword evidence="1" id="KW-0812">Transmembrane</keyword>
<name>A0AAQ4FEW1_AMBAM</name>